<feature type="binding site" evidence="2">
    <location>
        <position position="58"/>
    </location>
    <ligand>
        <name>Fe cation</name>
        <dbReference type="ChEBI" id="CHEBI:24875"/>
    </ligand>
</feature>
<dbReference type="Proteomes" id="UP000077726">
    <property type="component" value="Unassembled WGS sequence"/>
</dbReference>
<dbReference type="PANTHER" id="PTHR13903:SF8">
    <property type="entry name" value="PIRIN"/>
    <property type="match status" value="1"/>
</dbReference>
<keyword evidence="6" id="KW-0560">Oxidoreductase</keyword>
<dbReference type="InterPro" id="IPR008778">
    <property type="entry name" value="Pirin_C_dom"/>
</dbReference>
<feature type="binding site" evidence="2">
    <location>
        <position position="104"/>
    </location>
    <ligand>
        <name>Fe cation</name>
        <dbReference type="ChEBI" id="CHEBI:24875"/>
    </ligand>
</feature>
<evidence type="ECO:0000313" key="7">
    <source>
        <dbReference type="Proteomes" id="UP000077726"/>
    </source>
</evidence>
<dbReference type="Pfam" id="PF05726">
    <property type="entry name" value="Pirin_C"/>
    <property type="match status" value="1"/>
</dbReference>
<evidence type="ECO:0000259" key="5">
    <source>
        <dbReference type="Pfam" id="PF05726"/>
    </source>
</evidence>
<dbReference type="SUPFAM" id="SSF51182">
    <property type="entry name" value="RmlC-like cupins"/>
    <property type="match status" value="1"/>
</dbReference>
<dbReference type="EMBL" id="LXSQ01000012">
    <property type="protein sequence ID" value="OAM43620.1"/>
    <property type="molecule type" value="Genomic_DNA"/>
</dbReference>
<comment type="similarity">
    <text evidence="1 3">Belongs to the pirin family.</text>
</comment>
<dbReference type="InterPro" id="IPR011051">
    <property type="entry name" value="RmlC_Cupin_sf"/>
</dbReference>
<keyword evidence="6" id="KW-0223">Dioxygenase</keyword>
<comment type="cofactor">
    <cofactor evidence="2">
        <name>Fe cation</name>
        <dbReference type="ChEBI" id="CHEBI:24875"/>
    </cofactor>
    <text evidence="2">Binds 1 Fe cation per subunit.</text>
</comment>
<dbReference type="GO" id="GO:0046872">
    <property type="term" value="F:metal ion binding"/>
    <property type="evidence" value="ECO:0007669"/>
    <property type="project" value="UniProtKB-KW"/>
</dbReference>
<comment type="caution">
    <text evidence="6">The sequence shown here is derived from an EMBL/GenBank/DDBJ whole genome shotgun (WGS) entry which is preliminary data.</text>
</comment>
<evidence type="ECO:0000259" key="4">
    <source>
        <dbReference type="Pfam" id="PF02678"/>
    </source>
</evidence>
<dbReference type="InterPro" id="IPR014710">
    <property type="entry name" value="RmlC-like_jellyroll"/>
</dbReference>
<keyword evidence="2" id="KW-0479">Metal-binding</keyword>
<dbReference type="GO" id="GO:0051213">
    <property type="term" value="F:dioxygenase activity"/>
    <property type="evidence" value="ECO:0007669"/>
    <property type="project" value="UniProtKB-KW"/>
</dbReference>
<feature type="domain" description="Pirin N-terminal" evidence="4">
    <location>
        <begin position="22"/>
        <end position="122"/>
    </location>
</feature>
<feature type="binding site" evidence="2">
    <location>
        <position position="106"/>
    </location>
    <ligand>
        <name>Fe cation</name>
        <dbReference type="ChEBI" id="CHEBI:24875"/>
    </ligand>
</feature>
<feature type="binding site" evidence="2">
    <location>
        <position position="56"/>
    </location>
    <ligand>
        <name>Fe cation</name>
        <dbReference type="ChEBI" id="CHEBI:24875"/>
    </ligand>
</feature>
<evidence type="ECO:0000256" key="3">
    <source>
        <dbReference type="RuleBase" id="RU003457"/>
    </source>
</evidence>
<proteinExistence type="inferred from homology"/>
<dbReference type="STRING" id="1795832.A7Q00_04180"/>
<keyword evidence="2" id="KW-0408">Iron</keyword>
<dbReference type="Pfam" id="PF02678">
    <property type="entry name" value="Pirin"/>
    <property type="match status" value="1"/>
</dbReference>
<dbReference type="InterPro" id="IPR012093">
    <property type="entry name" value="Pirin"/>
</dbReference>
<evidence type="ECO:0000256" key="1">
    <source>
        <dbReference type="ARBA" id="ARBA00008416"/>
    </source>
</evidence>
<dbReference type="CDD" id="cd02909">
    <property type="entry name" value="cupin_pirin_N"/>
    <property type="match status" value="1"/>
</dbReference>
<name>A0A1B6VZE9_9NEIS</name>
<dbReference type="PANTHER" id="PTHR13903">
    <property type="entry name" value="PIRIN-RELATED"/>
    <property type="match status" value="1"/>
</dbReference>
<organism evidence="6 7">
    <name type="scientific">Eikenella halliae</name>
    <dbReference type="NCBI Taxonomy" id="1795832"/>
    <lineage>
        <taxon>Bacteria</taxon>
        <taxon>Pseudomonadati</taxon>
        <taxon>Pseudomonadota</taxon>
        <taxon>Betaproteobacteria</taxon>
        <taxon>Neisseriales</taxon>
        <taxon>Neisseriaceae</taxon>
        <taxon>Eikenella</taxon>
    </lineage>
</organism>
<sequence length="301" mass="33244">MIITKITAKTHDVGGIPIARLLPNRTHRTIGAWCFLDHAGPAHFAEQEDGMQVGAHPHTNLQTFTWMLEGEVLHQDSLGNRQTIRPKQVNLMTAGTGDNHGISHTEQTPEGIKTLHAVQLWIALPMHKTIDPDFRHYPEMPEWSDNGADFVLVNGSFAGRTAPTEQHSTLLGLDIRTHQAQTLEIPAQAGWEYGVLILKGEVEINGQTFTQNELAKFARADTAQTLRIHAEAGSHIMLLGGEPLPHPTLIWWNFVADSREALEKAVADWNGGHPRFGDIDLAGTKLKRLVAPGLRGKIRQA</sequence>
<accession>A0A1B6VZE9</accession>
<reference evidence="7" key="1">
    <citation type="submission" date="2016-05" db="EMBL/GenBank/DDBJ databases">
        <title>Draft genome of Corynebacterium afermentans subsp. afermentans LCDC 88199T.</title>
        <authorList>
            <person name="Bernier A.-M."/>
            <person name="Bernard K."/>
        </authorList>
    </citation>
    <scope>NUCLEOTIDE SEQUENCE [LARGE SCALE GENOMIC DNA]</scope>
    <source>
        <strain evidence="7">NML130454</strain>
    </source>
</reference>
<dbReference type="InterPro" id="IPR003829">
    <property type="entry name" value="Pirin_N_dom"/>
</dbReference>
<dbReference type="CDD" id="cd02247">
    <property type="entry name" value="cupin_pirin_C"/>
    <property type="match status" value="1"/>
</dbReference>
<evidence type="ECO:0000313" key="6">
    <source>
        <dbReference type="EMBL" id="OAM43620.1"/>
    </source>
</evidence>
<dbReference type="RefSeq" id="WP_064089370.1">
    <property type="nucleotide sequence ID" value="NZ_LXSQ01000012.1"/>
</dbReference>
<gene>
    <name evidence="6" type="ORF">A7Q00_04180</name>
</gene>
<feature type="domain" description="Pirin C-terminal" evidence="5">
    <location>
        <begin position="173"/>
        <end position="272"/>
    </location>
</feature>
<dbReference type="PIRSF" id="PIRSF006232">
    <property type="entry name" value="Pirin"/>
    <property type="match status" value="1"/>
</dbReference>
<keyword evidence="7" id="KW-1185">Reference proteome</keyword>
<evidence type="ECO:0000256" key="2">
    <source>
        <dbReference type="PIRSR" id="PIRSR006232-1"/>
    </source>
</evidence>
<dbReference type="OrthoDB" id="321327at2"/>
<dbReference type="AlphaFoldDB" id="A0A1B6VZE9"/>
<protein>
    <submittedName>
        <fullName evidence="6">Quercetin 2,3-dioxygenase</fullName>
    </submittedName>
</protein>
<dbReference type="Gene3D" id="2.60.120.10">
    <property type="entry name" value="Jelly Rolls"/>
    <property type="match status" value="1"/>
</dbReference>